<dbReference type="VEuPathDB" id="MicrosporidiaDB:CWI37_0211p0010"/>
<proteinExistence type="predicted"/>
<protein>
    <submittedName>
        <fullName evidence="2">Uncharacterized protein</fullName>
    </submittedName>
</protein>
<evidence type="ECO:0000256" key="1">
    <source>
        <dbReference type="SAM" id="Phobius"/>
    </source>
</evidence>
<accession>A0A4Q9L938</accession>
<organism evidence="2 3">
    <name type="scientific">Hamiltosporidium tvaerminnensis</name>
    <dbReference type="NCBI Taxonomy" id="1176355"/>
    <lineage>
        <taxon>Eukaryota</taxon>
        <taxon>Fungi</taxon>
        <taxon>Fungi incertae sedis</taxon>
        <taxon>Microsporidia</taxon>
        <taxon>Dubosqiidae</taxon>
        <taxon>Hamiltosporidium</taxon>
    </lineage>
</organism>
<keyword evidence="1" id="KW-0472">Membrane</keyword>
<keyword evidence="1" id="KW-1133">Transmembrane helix</keyword>
<name>A0A4Q9L938_9MICR</name>
<dbReference type="PROSITE" id="PS51257">
    <property type="entry name" value="PROKAR_LIPOPROTEIN"/>
    <property type="match status" value="1"/>
</dbReference>
<evidence type="ECO:0000313" key="3">
    <source>
        <dbReference type="Proteomes" id="UP000292362"/>
    </source>
</evidence>
<comment type="caution">
    <text evidence="2">The sequence shown here is derived from an EMBL/GenBank/DDBJ whole genome shotgun (WGS) entry which is preliminary data.</text>
</comment>
<sequence>MNIRSISEFKLNYTYIYVLYFTIHIYTITACKYIYWFEENEDSEIILYSEIHENKVSGNDQEENYYLKIIYDIDSTVMNRLNYSFTYDDENFVNFAVFNDFLKENKLKNRKAMIECNFELLYVLKITKNIFELPDTISFSQFKCLLFILKHLKAYENNNLFKLLQGIFSIIYCNKNDKKLINKESYFKEIFRFMFSSESTPNIKKSIIQAFLNILMIEHIFYENNLILTTKNENIFKTNLINENIPYKNLVIHDFKAFCILENFFRNRDISNTFQILLNEINIKSLIINNYQGTEFLDVDFIFLKPLAHIFRSIIISNIFGSSENILNELYNAPNLKLEYFSLINLIVNCNCLTKFLSKQRLKGLILNNVTMYNDTNNFNSYMNSNKSLEYIEFKNIITNFSWLNCFTKTSNIKKIVLVFESDVIEKDFIKECDLLIHSINILYLEIWFDRYIISKEIFNFLKCLKSLKTLKLYNYKPSSNIDCNICEVFEKMKALENLVFKNTYLSDKFYNLLFQKKELKFLDLISSLNPKSLLNLEPFNNYCSITHLILRSIKINRYGLLEISKLVNLKELSLKFCDVESVENTPPINFISRSINKLCLKSSNLYNSEFVGILSNLNELENLNLADFLLHSCCLSRLNIGCNTRLKALSYQRGSLCINDLNRLKKLKVLEKLKLYKCKFIYSSFSSLGEDCEFFNSLRHLSLWDIENNLITIQYLLNFKNLQDLELPFIPFSYSQLQISRVCLPKGLFLTEELYKIIKSKNFYNEIYSDNISKYFKEIGIEAVLKCLI</sequence>
<dbReference type="SUPFAM" id="SSF52047">
    <property type="entry name" value="RNI-like"/>
    <property type="match status" value="1"/>
</dbReference>
<evidence type="ECO:0000313" key="2">
    <source>
        <dbReference type="EMBL" id="TBU03916.1"/>
    </source>
</evidence>
<dbReference type="Proteomes" id="UP000292362">
    <property type="component" value="Unassembled WGS sequence"/>
</dbReference>
<dbReference type="InterPro" id="IPR032675">
    <property type="entry name" value="LRR_dom_sf"/>
</dbReference>
<feature type="transmembrane region" description="Helical" evidence="1">
    <location>
        <begin position="12"/>
        <end position="36"/>
    </location>
</feature>
<dbReference type="AlphaFoldDB" id="A0A4Q9L938"/>
<keyword evidence="1" id="KW-0812">Transmembrane</keyword>
<dbReference type="Gene3D" id="3.80.10.10">
    <property type="entry name" value="Ribonuclease Inhibitor"/>
    <property type="match status" value="1"/>
</dbReference>
<reference evidence="2 3" key="1">
    <citation type="submission" date="2017-12" db="EMBL/GenBank/DDBJ databases">
        <authorList>
            <person name="Pombert J.-F."/>
            <person name="Haag K.L."/>
            <person name="Ebert D."/>
        </authorList>
    </citation>
    <scope>NUCLEOTIDE SEQUENCE [LARGE SCALE GENOMIC DNA]</scope>
    <source>
        <strain evidence="2">FI-OER-3-3</strain>
    </source>
</reference>
<dbReference type="EMBL" id="PITJ01000211">
    <property type="protein sequence ID" value="TBU03916.1"/>
    <property type="molecule type" value="Genomic_DNA"/>
</dbReference>
<gene>
    <name evidence="2" type="ORF">CWI37_0211p0010</name>
</gene>